<dbReference type="InterPro" id="IPR001128">
    <property type="entry name" value="Cyt_P450"/>
</dbReference>
<dbReference type="PANTHER" id="PTHR24292">
    <property type="entry name" value="CYTOCHROME P450"/>
    <property type="match status" value="1"/>
</dbReference>
<name>A0A6P8XN32_DROAB</name>
<evidence type="ECO:0000256" key="6">
    <source>
        <dbReference type="ARBA" id="ARBA00022617"/>
    </source>
</evidence>
<dbReference type="GO" id="GO:0005789">
    <property type="term" value="C:endoplasmic reticulum membrane"/>
    <property type="evidence" value="ECO:0007669"/>
    <property type="project" value="UniProtKB-SubCell"/>
</dbReference>
<evidence type="ECO:0000256" key="8">
    <source>
        <dbReference type="ARBA" id="ARBA00022824"/>
    </source>
</evidence>
<dbReference type="SUPFAM" id="SSF48264">
    <property type="entry name" value="Cytochrome P450"/>
    <property type="match status" value="1"/>
</dbReference>
<protein>
    <submittedName>
        <fullName evidence="18">Probable cytochrome P450 9f2 isoform X1</fullName>
    </submittedName>
    <submittedName>
        <fullName evidence="19">Probable cytochrome P450 9f2 isoform X2</fullName>
    </submittedName>
</protein>
<dbReference type="AlphaFoldDB" id="A0A6P8XN32"/>
<keyword evidence="13" id="KW-0472">Membrane</keyword>
<comment type="similarity">
    <text evidence="5 15">Belongs to the cytochrome P450 family.</text>
</comment>
<evidence type="ECO:0000256" key="3">
    <source>
        <dbReference type="ARBA" id="ARBA00004174"/>
    </source>
</evidence>
<evidence type="ECO:0000256" key="13">
    <source>
        <dbReference type="ARBA" id="ARBA00023136"/>
    </source>
</evidence>
<feature type="binding site" description="axial binding residue" evidence="14">
    <location>
        <position position="458"/>
    </location>
    <ligand>
        <name>heme</name>
        <dbReference type="ChEBI" id="CHEBI:30413"/>
    </ligand>
    <ligandPart>
        <name>Fe</name>
        <dbReference type="ChEBI" id="CHEBI:18248"/>
    </ligandPart>
</feature>
<dbReference type="CDD" id="cd11056">
    <property type="entry name" value="CYP6-like"/>
    <property type="match status" value="1"/>
</dbReference>
<dbReference type="RefSeq" id="XP_034114423.1">
    <property type="nucleotide sequence ID" value="XM_034258532.2"/>
</dbReference>
<feature type="chain" id="PRO_5044654728" evidence="16">
    <location>
        <begin position="23"/>
        <end position="514"/>
    </location>
</feature>
<evidence type="ECO:0000256" key="15">
    <source>
        <dbReference type="RuleBase" id="RU000461"/>
    </source>
</evidence>
<gene>
    <name evidence="18 19" type="primary">LOC117574633</name>
</gene>
<dbReference type="PANTHER" id="PTHR24292:SF54">
    <property type="entry name" value="CYP9F3-RELATED"/>
    <property type="match status" value="1"/>
</dbReference>
<dbReference type="FunFam" id="1.10.630.10:FF:000042">
    <property type="entry name" value="Cytochrome P450"/>
    <property type="match status" value="1"/>
</dbReference>
<evidence type="ECO:0000256" key="7">
    <source>
        <dbReference type="ARBA" id="ARBA00022723"/>
    </source>
</evidence>
<keyword evidence="9" id="KW-0492">Microsome</keyword>
<evidence type="ECO:0000256" key="9">
    <source>
        <dbReference type="ARBA" id="ARBA00022848"/>
    </source>
</evidence>
<keyword evidence="12 15" id="KW-0503">Monooxygenase</keyword>
<dbReference type="InterPro" id="IPR050476">
    <property type="entry name" value="Insect_CytP450_Detox"/>
</dbReference>
<evidence type="ECO:0000256" key="16">
    <source>
        <dbReference type="SAM" id="SignalP"/>
    </source>
</evidence>
<feature type="signal peptide" evidence="16">
    <location>
        <begin position="1"/>
        <end position="22"/>
    </location>
</feature>
<evidence type="ECO:0000256" key="1">
    <source>
        <dbReference type="ARBA" id="ARBA00001971"/>
    </source>
</evidence>
<dbReference type="GO" id="GO:0005506">
    <property type="term" value="F:iron ion binding"/>
    <property type="evidence" value="ECO:0007669"/>
    <property type="project" value="InterPro"/>
</dbReference>
<keyword evidence="8" id="KW-0256">Endoplasmic reticulum</keyword>
<dbReference type="PRINTS" id="PR00463">
    <property type="entry name" value="EP450I"/>
</dbReference>
<dbReference type="OrthoDB" id="2789670at2759"/>
<comment type="function">
    <text evidence="2">May be involved in the metabolism of insect hormones and in the breakdown of synthetic insecticides.</text>
</comment>
<evidence type="ECO:0000256" key="4">
    <source>
        <dbReference type="ARBA" id="ARBA00004406"/>
    </source>
</evidence>
<dbReference type="GO" id="GO:0020037">
    <property type="term" value="F:heme binding"/>
    <property type="evidence" value="ECO:0007669"/>
    <property type="project" value="InterPro"/>
</dbReference>
<dbReference type="InterPro" id="IPR017972">
    <property type="entry name" value="Cyt_P450_CS"/>
</dbReference>
<keyword evidence="17" id="KW-1185">Reference proteome</keyword>
<dbReference type="InterPro" id="IPR036396">
    <property type="entry name" value="Cyt_P450_sf"/>
</dbReference>
<evidence type="ECO:0000256" key="12">
    <source>
        <dbReference type="ARBA" id="ARBA00023033"/>
    </source>
</evidence>
<sequence length="514" mass="59855">MLLEFFAIFVVLLLLAYRWSTANYNFFKDKGIDYHHPYPFVGSMWKMFLRQKSMLDLVVELYNKSDSKVYGIFEQRTPLLMIRDPELLKQITIKDFDHFINHRDVFGVDEDDPHNMDNLFGSSLFSMRDARWKDMRSTLSPAFTGSKMRQMFQLMDIVANEAVQCLKRDGVPKEGLVLDMKDYCTRFTNDVIASTAFGLQVNSFKDRENTFYLSGKKMTDFTGLQNLKFLLFTSSKRLFKLLRLPLFDRKSTEYFVRLVLDAMKYRQENNIVRPDMINMLMEASGMIQSDKAKSGPVRNWSDRDIVAQCFVFFFAGFETSAVLMCFTAHEIMENEDVQSRLYEEVSQVNSDLEGGQLTYEALMGMKYLDQVVSEVLRKWPAAIAVDRECNKDITYEVDGKKVEIKKGDALWLPTCGFHRDPKYFENPEKFDPERFSEENKDKIQPFTYYPFGIGPRNCIGSRFALLEAKAVIYYLLRDFRIAASEKSCIPLVLSSSGFQLKPKNGFWLKLIPRN</sequence>
<keyword evidence="6 14" id="KW-0349">Heme</keyword>
<evidence type="ECO:0000256" key="5">
    <source>
        <dbReference type="ARBA" id="ARBA00010617"/>
    </source>
</evidence>
<comment type="cofactor">
    <cofactor evidence="1 14">
        <name>heme</name>
        <dbReference type="ChEBI" id="CHEBI:30413"/>
    </cofactor>
</comment>
<dbReference type="PRINTS" id="PR00385">
    <property type="entry name" value="P450"/>
</dbReference>
<evidence type="ECO:0000256" key="14">
    <source>
        <dbReference type="PIRSR" id="PIRSR602401-1"/>
    </source>
</evidence>
<evidence type="ECO:0000256" key="2">
    <source>
        <dbReference type="ARBA" id="ARBA00003690"/>
    </source>
</evidence>
<dbReference type="GO" id="GO:0016705">
    <property type="term" value="F:oxidoreductase activity, acting on paired donors, with incorporation or reduction of molecular oxygen"/>
    <property type="evidence" value="ECO:0007669"/>
    <property type="project" value="InterPro"/>
</dbReference>
<comment type="subcellular location">
    <subcellularLocation>
        <location evidence="4">Endoplasmic reticulum membrane</location>
        <topology evidence="4">Peripheral membrane protein</topology>
    </subcellularLocation>
    <subcellularLocation>
        <location evidence="3">Microsome membrane</location>
        <topology evidence="3">Peripheral membrane protein</topology>
    </subcellularLocation>
</comment>
<dbReference type="PROSITE" id="PS00086">
    <property type="entry name" value="CYTOCHROME_P450"/>
    <property type="match status" value="1"/>
</dbReference>
<keyword evidence="11 14" id="KW-0408">Iron</keyword>
<reference evidence="18 19" key="1">
    <citation type="submission" date="2025-04" db="UniProtKB">
        <authorList>
            <consortium name="RefSeq"/>
        </authorList>
    </citation>
    <scope>IDENTIFICATION</scope>
    <source>
        <strain evidence="18 19">15112-1751.03</strain>
        <tissue evidence="18 19">Whole Adult</tissue>
    </source>
</reference>
<dbReference type="GO" id="GO:0004497">
    <property type="term" value="F:monooxygenase activity"/>
    <property type="evidence" value="ECO:0007669"/>
    <property type="project" value="UniProtKB-KW"/>
</dbReference>
<keyword evidence="7 14" id="KW-0479">Metal-binding</keyword>
<proteinExistence type="inferred from homology"/>
<keyword evidence="16" id="KW-0732">Signal</keyword>
<dbReference type="GeneID" id="117574633"/>
<evidence type="ECO:0000313" key="19">
    <source>
        <dbReference type="RefSeq" id="XP_051862586.1"/>
    </source>
</evidence>
<organism evidence="17 18">
    <name type="scientific">Drosophila albomicans</name>
    <name type="common">Fruit fly</name>
    <dbReference type="NCBI Taxonomy" id="7291"/>
    <lineage>
        <taxon>Eukaryota</taxon>
        <taxon>Metazoa</taxon>
        <taxon>Ecdysozoa</taxon>
        <taxon>Arthropoda</taxon>
        <taxon>Hexapoda</taxon>
        <taxon>Insecta</taxon>
        <taxon>Pterygota</taxon>
        <taxon>Neoptera</taxon>
        <taxon>Endopterygota</taxon>
        <taxon>Diptera</taxon>
        <taxon>Brachycera</taxon>
        <taxon>Muscomorpha</taxon>
        <taxon>Ephydroidea</taxon>
        <taxon>Drosophilidae</taxon>
        <taxon>Drosophila</taxon>
    </lineage>
</organism>
<evidence type="ECO:0000256" key="10">
    <source>
        <dbReference type="ARBA" id="ARBA00023002"/>
    </source>
</evidence>
<dbReference type="Proteomes" id="UP000515160">
    <property type="component" value="Chromosome 2R"/>
</dbReference>
<keyword evidence="10 15" id="KW-0560">Oxidoreductase</keyword>
<dbReference type="RefSeq" id="XP_051862586.1">
    <property type="nucleotide sequence ID" value="XM_052006626.1"/>
</dbReference>
<dbReference type="Pfam" id="PF00067">
    <property type="entry name" value="p450"/>
    <property type="match status" value="1"/>
</dbReference>
<dbReference type="Gene3D" id="1.10.630.10">
    <property type="entry name" value="Cytochrome P450"/>
    <property type="match status" value="1"/>
</dbReference>
<accession>A0A6P8XN32</accession>
<dbReference type="InterPro" id="IPR002401">
    <property type="entry name" value="Cyt_P450_E_grp-I"/>
</dbReference>
<evidence type="ECO:0000313" key="17">
    <source>
        <dbReference type="Proteomes" id="UP000515160"/>
    </source>
</evidence>
<evidence type="ECO:0000313" key="18">
    <source>
        <dbReference type="RefSeq" id="XP_034114423.1"/>
    </source>
</evidence>
<evidence type="ECO:0000256" key="11">
    <source>
        <dbReference type="ARBA" id="ARBA00023004"/>
    </source>
</evidence>